<evidence type="ECO:0000256" key="5">
    <source>
        <dbReference type="ARBA" id="ARBA00023002"/>
    </source>
</evidence>
<evidence type="ECO:0000256" key="2">
    <source>
        <dbReference type="ARBA" id="ARBA00005179"/>
    </source>
</evidence>
<evidence type="ECO:0000256" key="1">
    <source>
        <dbReference type="ARBA" id="ARBA00001971"/>
    </source>
</evidence>
<comment type="caution">
    <text evidence="10">The sequence shown here is derived from an EMBL/GenBank/DDBJ whole genome shotgun (WGS) entry which is preliminary data.</text>
</comment>
<dbReference type="STRING" id="857340.A0A086THB8"/>
<dbReference type="PRINTS" id="PR00463">
    <property type="entry name" value="EP450I"/>
</dbReference>
<evidence type="ECO:0000313" key="10">
    <source>
        <dbReference type="EMBL" id="KFH48750.1"/>
    </source>
</evidence>
<evidence type="ECO:0000256" key="6">
    <source>
        <dbReference type="ARBA" id="ARBA00023004"/>
    </source>
</evidence>
<dbReference type="GO" id="GO:0016705">
    <property type="term" value="F:oxidoreductase activity, acting on paired donors, with incorporation or reduction of molecular oxygen"/>
    <property type="evidence" value="ECO:0007669"/>
    <property type="project" value="InterPro"/>
</dbReference>
<name>A0A086THB8_HAPC1</name>
<dbReference type="AlphaFoldDB" id="A0A086THB8"/>
<dbReference type="GO" id="GO:0020037">
    <property type="term" value="F:heme binding"/>
    <property type="evidence" value="ECO:0007669"/>
    <property type="project" value="InterPro"/>
</dbReference>
<accession>A0A086THB8</accession>
<dbReference type="InterPro" id="IPR002401">
    <property type="entry name" value="Cyt_P450_E_grp-I"/>
</dbReference>
<keyword evidence="3 8" id="KW-0349">Heme</keyword>
<evidence type="ECO:0000256" key="9">
    <source>
        <dbReference type="SAM" id="Phobius"/>
    </source>
</evidence>
<dbReference type="GO" id="GO:0005506">
    <property type="term" value="F:iron ion binding"/>
    <property type="evidence" value="ECO:0007669"/>
    <property type="project" value="InterPro"/>
</dbReference>
<evidence type="ECO:0000256" key="4">
    <source>
        <dbReference type="ARBA" id="ARBA00022723"/>
    </source>
</evidence>
<keyword evidence="9" id="KW-0472">Membrane</keyword>
<keyword evidence="4 8" id="KW-0479">Metal-binding</keyword>
<reference evidence="11" key="1">
    <citation type="journal article" date="2014" name="Genome Announc.">
        <title>Genome sequence and annotation of Acremonium chrysogenum, producer of the beta-lactam antibiotic cephalosporin C.</title>
        <authorList>
            <person name="Terfehr D."/>
            <person name="Dahlmann T.A."/>
            <person name="Specht T."/>
            <person name="Zadra I."/>
            <person name="Kuernsteiner H."/>
            <person name="Kueck U."/>
        </authorList>
    </citation>
    <scope>NUCLEOTIDE SEQUENCE [LARGE SCALE GENOMIC DNA]</scope>
    <source>
        <strain evidence="11">ATCC 11550 / CBS 779.69 / DSM 880 / IAM 14645 / JCM 23072 / IMI 49137</strain>
    </source>
</reference>
<dbReference type="HOGENOM" id="CLU_020492_1_0_1"/>
<dbReference type="PANTHER" id="PTHR24305:SF107">
    <property type="entry name" value="P450, PUTATIVE (EUROFUNG)-RELATED"/>
    <property type="match status" value="1"/>
</dbReference>
<gene>
    <name evidence="10" type="ORF">ACRE_004090</name>
</gene>
<dbReference type="PANTHER" id="PTHR24305">
    <property type="entry name" value="CYTOCHROME P450"/>
    <property type="match status" value="1"/>
</dbReference>
<dbReference type="InterPro" id="IPR036396">
    <property type="entry name" value="Cyt_P450_sf"/>
</dbReference>
<dbReference type="Proteomes" id="UP000029964">
    <property type="component" value="Unassembled WGS sequence"/>
</dbReference>
<keyword evidence="6 8" id="KW-0408">Iron</keyword>
<dbReference type="EMBL" id="JPKY01000002">
    <property type="protein sequence ID" value="KFH48750.1"/>
    <property type="molecule type" value="Genomic_DNA"/>
</dbReference>
<feature type="transmembrane region" description="Helical" evidence="9">
    <location>
        <begin position="6"/>
        <end position="27"/>
    </location>
</feature>
<dbReference type="CDD" id="cd11051">
    <property type="entry name" value="CYP59-like"/>
    <property type="match status" value="1"/>
</dbReference>
<sequence length="555" mass="62170">MGSVLPARSIGHAVALILVVLLARFTYKLIKVRCHVRSFIKETGMTSPPHSFLLGHIPAMAKLLMKYPRDTAGHSIPLLLLQEYPDLREKGLVCMDSWPIANPMLAVVHPDMCAQFCQEQSMPKAPLMDLIFGRFTHKLDLVTSDGPHWKRWRSAFNPGFSNKNILSLVPAIIEEVQVFKDTLSQAADSGETFELLSPAVKAACDVIGRVVLGKRLRIQTTDSPLFNAMRRQLAAICFPETIQLWRDNPIANFKIWNNNRIMRNELIEDIRTQFDESGGAGDPKTITRLAIDVYLKENGDASSSSSSSSKGGLSPRERLLQDDDFLRVALAQIEIFLIAGHDTTASTLCYIYYLLHRYPETADRLRKEHADVLGADTPSALATITSDPSVLHRLPYTTAVIKETLRMYPAIASVRAGARSFHLVNPQTRSRFPTDGFTLMSTSQATQRLPEYWPRPDEFIPDRWLAEEGDPLRAGHGNNAFRPFEMGPRNCIGQELATVELKLMLVMTVRDLDVVPAYREGAAKLFGEAAYQSLVPNELNNRPKDGLPVRIRRRS</sequence>
<dbReference type="OrthoDB" id="10029320at2759"/>
<dbReference type="GO" id="GO:0004497">
    <property type="term" value="F:monooxygenase activity"/>
    <property type="evidence" value="ECO:0007669"/>
    <property type="project" value="UniProtKB-KW"/>
</dbReference>
<evidence type="ECO:0000256" key="7">
    <source>
        <dbReference type="ARBA" id="ARBA00023033"/>
    </source>
</evidence>
<evidence type="ECO:0000313" key="11">
    <source>
        <dbReference type="Proteomes" id="UP000029964"/>
    </source>
</evidence>
<dbReference type="InterPro" id="IPR050121">
    <property type="entry name" value="Cytochrome_P450_monoxygenase"/>
</dbReference>
<keyword evidence="7 10" id="KW-0503">Monooxygenase</keyword>
<feature type="binding site" description="axial binding residue" evidence="8">
    <location>
        <position position="491"/>
    </location>
    <ligand>
        <name>heme</name>
        <dbReference type="ChEBI" id="CHEBI:30413"/>
    </ligand>
    <ligandPart>
        <name>Fe</name>
        <dbReference type="ChEBI" id="CHEBI:18248"/>
    </ligandPart>
</feature>
<keyword evidence="9" id="KW-0812">Transmembrane</keyword>
<dbReference type="PRINTS" id="PR00385">
    <property type="entry name" value="P450"/>
</dbReference>
<dbReference type="Gene3D" id="1.10.630.10">
    <property type="entry name" value="Cytochrome P450"/>
    <property type="match status" value="1"/>
</dbReference>
<dbReference type="Pfam" id="PF00067">
    <property type="entry name" value="p450"/>
    <property type="match status" value="1"/>
</dbReference>
<comment type="cofactor">
    <cofactor evidence="1 8">
        <name>heme</name>
        <dbReference type="ChEBI" id="CHEBI:30413"/>
    </cofactor>
</comment>
<evidence type="ECO:0000256" key="3">
    <source>
        <dbReference type="ARBA" id="ARBA00022617"/>
    </source>
</evidence>
<keyword evidence="9" id="KW-1133">Transmembrane helix</keyword>
<protein>
    <submittedName>
        <fullName evidence="10">p450 monooxygenase-like protein</fullName>
    </submittedName>
</protein>
<proteinExistence type="predicted"/>
<organism evidence="10 11">
    <name type="scientific">Hapsidospora chrysogenum (strain ATCC 11550 / CBS 779.69 / DSM 880 / IAM 14645 / JCM 23072 / IMI 49137)</name>
    <name type="common">Acremonium chrysogenum</name>
    <dbReference type="NCBI Taxonomy" id="857340"/>
    <lineage>
        <taxon>Eukaryota</taxon>
        <taxon>Fungi</taxon>
        <taxon>Dikarya</taxon>
        <taxon>Ascomycota</taxon>
        <taxon>Pezizomycotina</taxon>
        <taxon>Sordariomycetes</taxon>
        <taxon>Hypocreomycetidae</taxon>
        <taxon>Hypocreales</taxon>
        <taxon>Bionectriaceae</taxon>
        <taxon>Hapsidospora</taxon>
    </lineage>
</organism>
<dbReference type="SUPFAM" id="SSF48264">
    <property type="entry name" value="Cytochrome P450"/>
    <property type="match status" value="1"/>
</dbReference>
<evidence type="ECO:0000256" key="8">
    <source>
        <dbReference type="PIRSR" id="PIRSR602401-1"/>
    </source>
</evidence>
<dbReference type="InterPro" id="IPR001128">
    <property type="entry name" value="Cyt_P450"/>
</dbReference>
<keyword evidence="11" id="KW-1185">Reference proteome</keyword>
<keyword evidence="5" id="KW-0560">Oxidoreductase</keyword>
<comment type="pathway">
    <text evidence="2">Secondary metabolite biosynthesis.</text>
</comment>